<feature type="domain" description="Phytocyanin" evidence="12">
    <location>
        <begin position="27"/>
        <end position="127"/>
    </location>
</feature>
<evidence type="ECO:0000256" key="6">
    <source>
        <dbReference type="ARBA" id="ARBA00023157"/>
    </source>
</evidence>
<evidence type="ECO:0000256" key="7">
    <source>
        <dbReference type="ARBA" id="ARBA00023180"/>
    </source>
</evidence>
<keyword evidence="2" id="KW-1003">Cell membrane</keyword>
<keyword evidence="5 10" id="KW-0472">Membrane</keyword>
<dbReference type="CDD" id="cd11019">
    <property type="entry name" value="OsENODL1_like"/>
    <property type="match status" value="1"/>
</dbReference>
<evidence type="ECO:0000313" key="14">
    <source>
        <dbReference type="Proteomes" id="UP001632038"/>
    </source>
</evidence>
<evidence type="ECO:0000256" key="1">
    <source>
        <dbReference type="ARBA" id="ARBA00004609"/>
    </source>
</evidence>
<evidence type="ECO:0000256" key="10">
    <source>
        <dbReference type="SAM" id="Phobius"/>
    </source>
</evidence>
<dbReference type="Proteomes" id="UP001632038">
    <property type="component" value="Unassembled WGS sequence"/>
</dbReference>
<keyword evidence="4 11" id="KW-0732">Signal</keyword>
<evidence type="ECO:0000256" key="4">
    <source>
        <dbReference type="ARBA" id="ARBA00022729"/>
    </source>
</evidence>
<dbReference type="InterPro" id="IPR008972">
    <property type="entry name" value="Cupredoxin"/>
</dbReference>
<gene>
    <name evidence="13" type="ORF">CASFOL_023010</name>
</gene>
<dbReference type="Gene3D" id="2.60.40.420">
    <property type="entry name" value="Cupredoxins - blue copper proteins"/>
    <property type="match status" value="1"/>
</dbReference>
<evidence type="ECO:0000256" key="5">
    <source>
        <dbReference type="ARBA" id="ARBA00023136"/>
    </source>
</evidence>
<dbReference type="InterPro" id="IPR041846">
    <property type="entry name" value="ENL_dom"/>
</dbReference>
<protein>
    <recommendedName>
        <fullName evidence="12">Phytocyanin domain-containing protein</fullName>
    </recommendedName>
</protein>
<evidence type="ECO:0000259" key="12">
    <source>
        <dbReference type="PROSITE" id="PS51485"/>
    </source>
</evidence>
<comment type="subcellular location">
    <subcellularLocation>
        <location evidence="1">Cell membrane</location>
        <topology evidence="1">Lipid-anchor</topology>
        <topology evidence="1">GPI-anchor</topology>
    </subcellularLocation>
</comment>
<dbReference type="SUPFAM" id="SSF49503">
    <property type="entry name" value="Cupredoxins"/>
    <property type="match status" value="1"/>
</dbReference>
<keyword evidence="8" id="KW-0449">Lipoprotein</keyword>
<dbReference type="GO" id="GO:0005886">
    <property type="term" value="C:plasma membrane"/>
    <property type="evidence" value="ECO:0007669"/>
    <property type="project" value="UniProtKB-SubCell"/>
</dbReference>
<dbReference type="GO" id="GO:0098552">
    <property type="term" value="C:side of membrane"/>
    <property type="evidence" value="ECO:0007669"/>
    <property type="project" value="UniProtKB-KW"/>
</dbReference>
<comment type="similarity">
    <text evidence="9">Belongs to the early nodulin-like (ENODL) family.</text>
</comment>
<keyword evidence="10" id="KW-1133">Transmembrane helix</keyword>
<dbReference type="Pfam" id="PF02298">
    <property type="entry name" value="Cu_bind_like"/>
    <property type="match status" value="1"/>
</dbReference>
<evidence type="ECO:0000256" key="2">
    <source>
        <dbReference type="ARBA" id="ARBA00022475"/>
    </source>
</evidence>
<sequence length="176" mass="19122">MAVYLTTQINSLLLLTIFLFAGFSEARDHVIKAWQIPSSESDSLNRWAEKSRFLVGDSLVWKYDGSKDSVLEVTKRDYFTCNTSAPIEHYTGGDTAVRLERSGPYYFISGEEGHCQKGQKLIVVVISERHHHVISPAHPPVAGIEGPAVAPALTSGAGSLSGGFFVLALGALLFVL</sequence>
<evidence type="ECO:0000256" key="8">
    <source>
        <dbReference type="ARBA" id="ARBA00023288"/>
    </source>
</evidence>
<reference evidence="14" key="1">
    <citation type="journal article" date="2024" name="IScience">
        <title>Strigolactones Initiate the Formation of Haustorium-like Structures in Castilleja.</title>
        <authorList>
            <person name="Buerger M."/>
            <person name="Peterson D."/>
            <person name="Chory J."/>
        </authorList>
    </citation>
    <scope>NUCLEOTIDE SEQUENCE [LARGE SCALE GENOMIC DNA]</scope>
</reference>
<evidence type="ECO:0000256" key="3">
    <source>
        <dbReference type="ARBA" id="ARBA00022622"/>
    </source>
</evidence>
<dbReference type="InterPro" id="IPR003245">
    <property type="entry name" value="Phytocyanin_dom"/>
</dbReference>
<keyword evidence="10" id="KW-0812">Transmembrane</keyword>
<dbReference type="AlphaFoldDB" id="A0ABD3CM58"/>
<feature type="signal peptide" evidence="11">
    <location>
        <begin position="1"/>
        <end position="26"/>
    </location>
</feature>
<evidence type="ECO:0000256" key="9">
    <source>
        <dbReference type="ARBA" id="ARBA00035011"/>
    </source>
</evidence>
<proteinExistence type="inferred from homology"/>
<keyword evidence="7" id="KW-0325">Glycoprotein</keyword>
<dbReference type="PANTHER" id="PTHR33021:SF197">
    <property type="entry name" value="EARLY NODULIN-LIKE PROTEIN 13"/>
    <property type="match status" value="1"/>
</dbReference>
<dbReference type="FunFam" id="2.60.40.420:FF:000010">
    <property type="entry name" value="Early nodulin-like protein 1"/>
    <property type="match status" value="1"/>
</dbReference>
<keyword evidence="14" id="KW-1185">Reference proteome</keyword>
<organism evidence="13 14">
    <name type="scientific">Castilleja foliolosa</name>
    <dbReference type="NCBI Taxonomy" id="1961234"/>
    <lineage>
        <taxon>Eukaryota</taxon>
        <taxon>Viridiplantae</taxon>
        <taxon>Streptophyta</taxon>
        <taxon>Embryophyta</taxon>
        <taxon>Tracheophyta</taxon>
        <taxon>Spermatophyta</taxon>
        <taxon>Magnoliopsida</taxon>
        <taxon>eudicotyledons</taxon>
        <taxon>Gunneridae</taxon>
        <taxon>Pentapetalae</taxon>
        <taxon>asterids</taxon>
        <taxon>lamiids</taxon>
        <taxon>Lamiales</taxon>
        <taxon>Orobanchaceae</taxon>
        <taxon>Pedicularideae</taxon>
        <taxon>Castillejinae</taxon>
        <taxon>Castilleja</taxon>
    </lineage>
</organism>
<evidence type="ECO:0000256" key="11">
    <source>
        <dbReference type="SAM" id="SignalP"/>
    </source>
</evidence>
<feature type="chain" id="PRO_5044893979" description="Phytocyanin domain-containing protein" evidence="11">
    <location>
        <begin position="27"/>
        <end position="176"/>
    </location>
</feature>
<comment type="caution">
    <text evidence="13">The sequence shown here is derived from an EMBL/GenBank/DDBJ whole genome shotgun (WGS) entry which is preliminary data.</text>
</comment>
<dbReference type="PANTHER" id="PTHR33021">
    <property type="entry name" value="BLUE COPPER PROTEIN"/>
    <property type="match status" value="1"/>
</dbReference>
<dbReference type="PROSITE" id="PS51485">
    <property type="entry name" value="PHYTOCYANIN"/>
    <property type="match status" value="1"/>
</dbReference>
<keyword evidence="6" id="KW-1015">Disulfide bond</keyword>
<name>A0ABD3CM58_9LAMI</name>
<evidence type="ECO:0000313" key="13">
    <source>
        <dbReference type="EMBL" id="KAL3630026.1"/>
    </source>
</evidence>
<dbReference type="InterPro" id="IPR039391">
    <property type="entry name" value="Phytocyanin-like"/>
</dbReference>
<accession>A0ABD3CM58</accession>
<dbReference type="EMBL" id="JAVIJP010000032">
    <property type="protein sequence ID" value="KAL3630026.1"/>
    <property type="molecule type" value="Genomic_DNA"/>
</dbReference>
<feature type="transmembrane region" description="Helical" evidence="10">
    <location>
        <begin position="157"/>
        <end position="175"/>
    </location>
</feature>
<keyword evidence="3" id="KW-0336">GPI-anchor</keyword>